<dbReference type="SUPFAM" id="SSF55073">
    <property type="entry name" value="Nucleotide cyclase"/>
    <property type="match status" value="1"/>
</dbReference>
<dbReference type="STRING" id="546871.SAMN04488543_1965"/>
<dbReference type="CDD" id="cd01949">
    <property type="entry name" value="GGDEF"/>
    <property type="match status" value="1"/>
</dbReference>
<dbReference type="PANTHER" id="PTHR44757">
    <property type="entry name" value="DIGUANYLATE CYCLASE DGCP"/>
    <property type="match status" value="1"/>
</dbReference>
<evidence type="ECO:0000313" key="5">
    <source>
        <dbReference type="Proteomes" id="UP000199092"/>
    </source>
</evidence>
<dbReference type="SMART" id="SM00091">
    <property type="entry name" value="PAS"/>
    <property type="match status" value="1"/>
</dbReference>
<dbReference type="EMBL" id="LT629749">
    <property type="protein sequence ID" value="SDS56414.1"/>
    <property type="molecule type" value="Genomic_DNA"/>
</dbReference>
<dbReference type="InterPro" id="IPR043128">
    <property type="entry name" value="Rev_trsase/Diguanyl_cyclase"/>
</dbReference>
<dbReference type="InterPro" id="IPR000014">
    <property type="entry name" value="PAS"/>
</dbReference>
<reference evidence="4 5" key="1">
    <citation type="submission" date="2016-10" db="EMBL/GenBank/DDBJ databases">
        <authorList>
            <person name="de Groot N.N."/>
        </authorList>
    </citation>
    <scope>NUCLEOTIDE SEQUENCE [LARGE SCALE GENOMIC DNA]</scope>
    <source>
        <strain evidence="4 5">DSM 21741</strain>
    </source>
</reference>
<gene>
    <name evidence="4" type="ORF">SAMN04488543_1965</name>
</gene>
<dbReference type="CDD" id="cd00130">
    <property type="entry name" value="PAS"/>
    <property type="match status" value="1"/>
</dbReference>
<dbReference type="Proteomes" id="UP000199092">
    <property type="component" value="Chromosome I"/>
</dbReference>
<evidence type="ECO:0000259" key="2">
    <source>
        <dbReference type="PROSITE" id="PS50113"/>
    </source>
</evidence>
<dbReference type="PANTHER" id="PTHR44757:SF2">
    <property type="entry name" value="BIOFILM ARCHITECTURE MAINTENANCE PROTEIN MBAA"/>
    <property type="match status" value="1"/>
</dbReference>
<dbReference type="InterPro" id="IPR052155">
    <property type="entry name" value="Biofilm_reg_signaling"/>
</dbReference>
<dbReference type="InterPro" id="IPR013656">
    <property type="entry name" value="PAS_4"/>
</dbReference>
<dbReference type="PROSITE" id="PS50112">
    <property type="entry name" value="PAS"/>
    <property type="match status" value="1"/>
</dbReference>
<dbReference type="NCBIfam" id="TIGR00229">
    <property type="entry name" value="sensory_box"/>
    <property type="match status" value="1"/>
</dbReference>
<dbReference type="InterPro" id="IPR029787">
    <property type="entry name" value="Nucleotide_cyclase"/>
</dbReference>
<feature type="domain" description="GGDEF" evidence="3">
    <location>
        <begin position="190"/>
        <end position="320"/>
    </location>
</feature>
<dbReference type="NCBIfam" id="TIGR00254">
    <property type="entry name" value="GGDEF"/>
    <property type="match status" value="1"/>
</dbReference>
<dbReference type="PROSITE" id="PS50113">
    <property type="entry name" value="PAC"/>
    <property type="match status" value="1"/>
</dbReference>
<dbReference type="InterPro" id="IPR035965">
    <property type="entry name" value="PAS-like_dom_sf"/>
</dbReference>
<dbReference type="AlphaFoldDB" id="A0A1H1T8C5"/>
<sequence>MPLGTHVLSRFGRVLARTLSARSAPAPALDEAAVAAGVVASTTALICVVDLQGRVLSANPALLDLTGYEPRDIVGRLIFDTLVIPEDLVPAQASLRQAALVGTAGQVEADWLDRHGGRLRIHMHSSVLRDQDGEPRAVAYVGTDVTQQRQLQTELRERAETDALTGLRNRAAMLSALQTALLPSPAHRGDQVGLLFCDLDGFKKVNDRHGHLVGDALLIDVGRRLLALTRPPQVVSRLGGDEFLILTPAATPTSITQLSDAIERDMRRPFRTRHGAITIGVSVGAALGHVGDDPTQLIEQADRHMYGVKTTARARTLRAV</sequence>
<dbReference type="Pfam" id="PF08448">
    <property type="entry name" value="PAS_4"/>
    <property type="match status" value="1"/>
</dbReference>
<dbReference type="InterPro" id="IPR000160">
    <property type="entry name" value="GGDEF_dom"/>
</dbReference>
<name>A0A1H1T8C5_9ACTN</name>
<accession>A0A1H1T8C5</accession>
<keyword evidence="5" id="KW-1185">Reference proteome</keyword>
<organism evidence="4 5">
    <name type="scientific">Friedmanniella luteola</name>
    <dbReference type="NCBI Taxonomy" id="546871"/>
    <lineage>
        <taxon>Bacteria</taxon>
        <taxon>Bacillati</taxon>
        <taxon>Actinomycetota</taxon>
        <taxon>Actinomycetes</taxon>
        <taxon>Propionibacteriales</taxon>
        <taxon>Nocardioidaceae</taxon>
        <taxon>Friedmanniella</taxon>
    </lineage>
</organism>
<protein>
    <submittedName>
        <fullName evidence="4">Cyclic di-GMP phosphodiesterase Gmr</fullName>
    </submittedName>
</protein>
<dbReference type="Pfam" id="PF00990">
    <property type="entry name" value="GGDEF"/>
    <property type="match status" value="1"/>
</dbReference>
<proteinExistence type="predicted"/>
<dbReference type="SUPFAM" id="SSF55785">
    <property type="entry name" value="PYP-like sensor domain (PAS domain)"/>
    <property type="match status" value="1"/>
</dbReference>
<feature type="domain" description="PAS" evidence="1">
    <location>
        <begin position="38"/>
        <end position="102"/>
    </location>
</feature>
<evidence type="ECO:0000259" key="1">
    <source>
        <dbReference type="PROSITE" id="PS50112"/>
    </source>
</evidence>
<evidence type="ECO:0000259" key="3">
    <source>
        <dbReference type="PROSITE" id="PS50887"/>
    </source>
</evidence>
<evidence type="ECO:0000313" key="4">
    <source>
        <dbReference type="EMBL" id="SDS56414.1"/>
    </source>
</evidence>
<dbReference type="Gene3D" id="3.30.70.270">
    <property type="match status" value="1"/>
</dbReference>
<feature type="domain" description="PAC" evidence="2">
    <location>
        <begin position="105"/>
        <end position="157"/>
    </location>
</feature>
<dbReference type="OrthoDB" id="23692at2"/>
<dbReference type="Gene3D" id="3.30.450.20">
    <property type="entry name" value="PAS domain"/>
    <property type="match status" value="1"/>
</dbReference>
<dbReference type="InterPro" id="IPR000700">
    <property type="entry name" value="PAS-assoc_C"/>
</dbReference>
<dbReference type="PROSITE" id="PS50887">
    <property type="entry name" value="GGDEF"/>
    <property type="match status" value="1"/>
</dbReference>
<dbReference type="SMART" id="SM00267">
    <property type="entry name" value="GGDEF"/>
    <property type="match status" value="1"/>
</dbReference>